<evidence type="ECO:0000256" key="1">
    <source>
        <dbReference type="SAM" id="Phobius"/>
    </source>
</evidence>
<proteinExistence type="predicted"/>
<evidence type="ECO:0008006" key="4">
    <source>
        <dbReference type="Google" id="ProtNLM"/>
    </source>
</evidence>
<dbReference type="InterPro" id="IPR021424">
    <property type="entry name" value="PorA"/>
</dbReference>
<accession>A0ABP8ZAQ5</accession>
<gene>
    <name evidence="2" type="ORF">GCM10023217_22940</name>
</gene>
<dbReference type="EMBL" id="BAABIE010000010">
    <property type="protein sequence ID" value="GAA4751647.1"/>
    <property type="molecule type" value="Genomic_DNA"/>
</dbReference>
<comment type="caution">
    <text evidence="2">The sequence shown here is derived from an EMBL/GenBank/DDBJ whole genome shotgun (WGS) entry which is preliminary data.</text>
</comment>
<reference evidence="3" key="1">
    <citation type="journal article" date="2019" name="Int. J. Syst. Evol. Microbiol.">
        <title>The Global Catalogue of Microorganisms (GCM) 10K type strain sequencing project: providing services to taxonomists for standard genome sequencing and annotation.</title>
        <authorList>
            <consortium name="The Broad Institute Genomics Platform"/>
            <consortium name="The Broad Institute Genome Sequencing Center for Infectious Disease"/>
            <person name="Wu L."/>
            <person name="Ma J."/>
        </authorList>
    </citation>
    <scope>NUCLEOTIDE SEQUENCE [LARGE SCALE GENOMIC DNA]</scope>
    <source>
        <strain evidence="3">JCM 18077</strain>
    </source>
</reference>
<keyword evidence="1" id="KW-1133">Transmembrane helix</keyword>
<feature type="transmembrane region" description="Helical" evidence="1">
    <location>
        <begin position="12"/>
        <end position="36"/>
    </location>
</feature>
<dbReference type="Proteomes" id="UP001500822">
    <property type="component" value="Unassembled WGS sequence"/>
</dbReference>
<name>A0ABP8ZAQ5_9ACTN</name>
<sequence>MPDQHPRLSPRDLLGPGALFLGALLIAVAIAIGPLVGADLKKVPLDLDLTSVSDGSAATRVLDRCSLEAPRAAVVGGTVNQQRRIVTVQPSDARVVTLQAGTALGLVGDAADHCGEPTLAAVIDRTTLDRTTAAPTGSSQVQYDDERAALAVDDRRGYTYVLPFGFDPVGAQYFDPITRQTLPMAAAGSETMGGRAVTRFVVDVPDTDLAVAQQDPRAVLEKPASWFGAFPNTAPNERLTATLHHRATRDLFVDTETGVIVSERAVITEEYRFAPDVRARNAALEEFALTNLTTTLSSDHQTLRDAAAYASSRAWPVTVTTRVVPIVAGGLGVAALITGVWWMRRRPAAAPAAD</sequence>
<evidence type="ECO:0000313" key="3">
    <source>
        <dbReference type="Proteomes" id="UP001500822"/>
    </source>
</evidence>
<organism evidence="2 3">
    <name type="scientific">Gordonia alkaliphila</name>
    <dbReference type="NCBI Taxonomy" id="1053547"/>
    <lineage>
        <taxon>Bacteria</taxon>
        <taxon>Bacillati</taxon>
        <taxon>Actinomycetota</taxon>
        <taxon>Actinomycetes</taxon>
        <taxon>Mycobacteriales</taxon>
        <taxon>Gordoniaceae</taxon>
        <taxon>Gordonia</taxon>
    </lineage>
</organism>
<dbReference type="RefSeq" id="WP_246992741.1">
    <property type="nucleotide sequence ID" value="NZ_BAABIE010000010.1"/>
</dbReference>
<feature type="transmembrane region" description="Helical" evidence="1">
    <location>
        <begin position="323"/>
        <end position="343"/>
    </location>
</feature>
<dbReference type="Pfam" id="PF11271">
    <property type="entry name" value="PorA"/>
    <property type="match status" value="1"/>
</dbReference>
<keyword evidence="1" id="KW-0812">Transmembrane</keyword>
<keyword evidence="1" id="KW-0472">Membrane</keyword>
<protein>
    <recommendedName>
        <fullName evidence="4">DUF3068 domain-containing protein</fullName>
    </recommendedName>
</protein>
<keyword evidence="3" id="KW-1185">Reference proteome</keyword>
<evidence type="ECO:0000313" key="2">
    <source>
        <dbReference type="EMBL" id="GAA4751647.1"/>
    </source>
</evidence>